<evidence type="ECO:0000256" key="8">
    <source>
        <dbReference type="HAMAP-Rule" id="MF_00316"/>
    </source>
</evidence>
<feature type="binding site" evidence="8">
    <location>
        <position position="26"/>
    </location>
    <ligand>
        <name>GTP</name>
        <dbReference type="ChEBI" id="CHEBI:37565"/>
    </ligand>
</feature>
<gene>
    <name evidence="8" type="primary">mobA</name>
    <name evidence="10" type="ORF">GCM10022393_22950</name>
</gene>
<feature type="binding site" evidence="8">
    <location>
        <position position="70"/>
    </location>
    <ligand>
        <name>GTP</name>
        <dbReference type="ChEBI" id="CHEBI:37565"/>
    </ligand>
</feature>
<organism evidence="10 11">
    <name type="scientific">Aquimarina addita</name>
    <dbReference type="NCBI Taxonomy" id="870485"/>
    <lineage>
        <taxon>Bacteria</taxon>
        <taxon>Pseudomonadati</taxon>
        <taxon>Bacteroidota</taxon>
        <taxon>Flavobacteriia</taxon>
        <taxon>Flavobacteriales</taxon>
        <taxon>Flavobacteriaceae</taxon>
        <taxon>Aquimarina</taxon>
    </lineage>
</organism>
<evidence type="ECO:0000313" key="11">
    <source>
        <dbReference type="Proteomes" id="UP001500459"/>
    </source>
</evidence>
<proteinExistence type="inferred from homology"/>
<keyword evidence="1 8" id="KW-0963">Cytoplasm</keyword>
<evidence type="ECO:0000256" key="5">
    <source>
        <dbReference type="ARBA" id="ARBA00022842"/>
    </source>
</evidence>
<feature type="binding site" evidence="8">
    <location>
        <position position="99"/>
    </location>
    <ligand>
        <name>Mg(2+)</name>
        <dbReference type="ChEBI" id="CHEBI:18420"/>
    </ligand>
</feature>
<dbReference type="Gene3D" id="3.90.550.10">
    <property type="entry name" value="Spore Coat Polysaccharide Biosynthesis Protein SpsA, Chain A"/>
    <property type="match status" value="1"/>
</dbReference>
<evidence type="ECO:0000256" key="1">
    <source>
        <dbReference type="ARBA" id="ARBA00022490"/>
    </source>
</evidence>
<name>A0ABP6UMF2_9FLAO</name>
<evidence type="ECO:0000256" key="6">
    <source>
        <dbReference type="ARBA" id="ARBA00023134"/>
    </source>
</evidence>
<evidence type="ECO:0000256" key="3">
    <source>
        <dbReference type="ARBA" id="ARBA00022723"/>
    </source>
</evidence>
<evidence type="ECO:0000256" key="4">
    <source>
        <dbReference type="ARBA" id="ARBA00022741"/>
    </source>
</evidence>
<evidence type="ECO:0000313" key="10">
    <source>
        <dbReference type="EMBL" id="GAA3509652.1"/>
    </source>
</evidence>
<dbReference type="PANTHER" id="PTHR19136:SF81">
    <property type="entry name" value="MOLYBDENUM COFACTOR GUANYLYLTRANSFERASE"/>
    <property type="match status" value="1"/>
</dbReference>
<dbReference type="InterPro" id="IPR029044">
    <property type="entry name" value="Nucleotide-diphossugar_trans"/>
</dbReference>
<reference evidence="11" key="1">
    <citation type="journal article" date="2019" name="Int. J. Syst. Evol. Microbiol.">
        <title>The Global Catalogue of Microorganisms (GCM) 10K type strain sequencing project: providing services to taxonomists for standard genome sequencing and annotation.</title>
        <authorList>
            <consortium name="The Broad Institute Genomics Platform"/>
            <consortium name="The Broad Institute Genome Sequencing Center for Infectious Disease"/>
            <person name="Wu L."/>
            <person name="Ma J."/>
        </authorList>
    </citation>
    <scope>NUCLEOTIDE SEQUENCE [LARGE SCALE GENOMIC DNA]</scope>
    <source>
        <strain evidence="11">JCM 17106</strain>
    </source>
</reference>
<comment type="domain">
    <text evidence="8">The N-terminal domain determines nucleotide recognition and specific binding, while the C-terminal domain determines the specific binding to the target protein.</text>
</comment>
<dbReference type="Proteomes" id="UP001500459">
    <property type="component" value="Unassembled WGS sequence"/>
</dbReference>
<keyword evidence="6 8" id="KW-0342">GTP-binding</keyword>
<keyword evidence="3 8" id="KW-0479">Metal-binding</keyword>
<comment type="caution">
    <text evidence="8">Lacks conserved residue(s) required for the propagation of feature annotation.</text>
</comment>
<keyword evidence="5 8" id="KW-0460">Magnesium</keyword>
<dbReference type="EC" id="2.7.7.77" evidence="8"/>
<comment type="caution">
    <text evidence="10">The sequence shown here is derived from an EMBL/GenBank/DDBJ whole genome shotgun (WGS) entry which is preliminary data.</text>
</comment>
<keyword evidence="7 8" id="KW-0501">Molybdenum cofactor biosynthesis</keyword>
<dbReference type="GO" id="GO:0016779">
    <property type="term" value="F:nucleotidyltransferase activity"/>
    <property type="evidence" value="ECO:0007669"/>
    <property type="project" value="UniProtKB-KW"/>
</dbReference>
<dbReference type="Pfam" id="PF12804">
    <property type="entry name" value="NTP_transf_3"/>
    <property type="match status" value="1"/>
</dbReference>
<evidence type="ECO:0000256" key="2">
    <source>
        <dbReference type="ARBA" id="ARBA00022679"/>
    </source>
</evidence>
<keyword evidence="2 8" id="KW-0808">Transferase</keyword>
<feature type="binding site" evidence="8">
    <location>
        <position position="99"/>
    </location>
    <ligand>
        <name>GTP</name>
        <dbReference type="ChEBI" id="CHEBI:37565"/>
    </ligand>
</feature>
<dbReference type="RefSeq" id="WP_344927504.1">
    <property type="nucleotide sequence ID" value="NZ_BAABCW010000008.1"/>
</dbReference>
<comment type="similarity">
    <text evidence="8">Belongs to the MobA family.</text>
</comment>
<evidence type="ECO:0000256" key="7">
    <source>
        <dbReference type="ARBA" id="ARBA00023150"/>
    </source>
</evidence>
<dbReference type="CDD" id="cd02503">
    <property type="entry name" value="MobA"/>
    <property type="match status" value="1"/>
</dbReference>
<comment type="subcellular location">
    <subcellularLocation>
        <location evidence="8">Cytoplasm</location>
    </subcellularLocation>
</comment>
<keyword evidence="4 8" id="KW-0547">Nucleotide-binding</keyword>
<dbReference type="SUPFAM" id="SSF53448">
    <property type="entry name" value="Nucleotide-diphospho-sugar transferases"/>
    <property type="match status" value="1"/>
</dbReference>
<feature type="domain" description="MobA-like NTP transferase" evidence="9">
    <location>
        <begin position="11"/>
        <end position="143"/>
    </location>
</feature>
<evidence type="ECO:0000259" key="9">
    <source>
        <dbReference type="Pfam" id="PF12804"/>
    </source>
</evidence>
<dbReference type="PANTHER" id="PTHR19136">
    <property type="entry name" value="MOLYBDENUM COFACTOR GUANYLYLTRANSFERASE"/>
    <property type="match status" value="1"/>
</dbReference>
<keyword evidence="11" id="KW-1185">Reference proteome</keyword>
<comment type="cofactor">
    <cofactor evidence="8">
        <name>Mg(2+)</name>
        <dbReference type="ChEBI" id="CHEBI:18420"/>
    </cofactor>
</comment>
<keyword evidence="10" id="KW-0548">Nucleotidyltransferase</keyword>
<comment type="catalytic activity">
    <reaction evidence="8">
        <text>Mo-molybdopterin + GTP + H(+) = Mo-molybdopterin guanine dinucleotide + diphosphate</text>
        <dbReference type="Rhea" id="RHEA:34243"/>
        <dbReference type="ChEBI" id="CHEBI:15378"/>
        <dbReference type="ChEBI" id="CHEBI:33019"/>
        <dbReference type="ChEBI" id="CHEBI:37565"/>
        <dbReference type="ChEBI" id="CHEBI:71302"/>
        <dbReference type="ChEBI" id="CHEBI:71310"/>
        <dbReference type="EC" id="2.7.7.77"/>
    </reaction>
</comment>
<dbReference type="InterPro" id="IPR013482">
    <property type="entry name" value="Molybde_CF_guanTrfase"/>
</dbReference>
<dbReference type="InterPro" id="IPR025877">
    <property type="entry name" value="MobA-like_NTP_Trfase"/>
</dbReference>
<sequence>MSSIKRSDITGIILAGGKSSRMGQEKGLVKHNGIPFIEHIIRAMETVTDQILIITSQKAYQKYGYKCIPDIFTECGPIGGIYSGLSKTSTTHNLILSCDIPFITSFVLENLIHKHRIKYDITYYDNNPLIGLYNQSVTHKFLQSIEQKQLRLMQLLFNLKVQVLEVTEQITPLVRNINTPEQYNKANIWI</sequence>
<accession>A0ABP6UMF2</accession>
<protein>
    <recommendedName>
        <fullName evidence="8">Probable molybdenum cofactor guanylyltransferase</fullName>
        <shortName evidence="8">MoCo guanylyltransferase</shortName>
        <ecNumber evidence="8">2.7.7.77</ecNumber>
    </recommendedName>
    <alternativeName>
        <fullName evidence="8">GTP:molybdopterin guanylyltransferase</fullName>
    </alternativeName>
    <alternativeName>
        <fullName evidence="8">Mo-MPT guanylyltransferase</fullName>
    </alternativeName>
    <alternativeName>
        <fullName evidence="8">Molybdopterin guanylyltransferase</fullName>
    </alternativeName>
    <alternativeName>
        <fullName evidence="8">Molybdopterin-guanine dinucleotide synthase</fullName>
        <shortName evidence="8">MGD synthase</shortName>
    </alternativeName>
</protein>
<feature type="binding site" evidence="8">
    <location>
        <begin position="14"/>
        <end position="16"/>
    </location>
    <ligand>
        <name>GTP</name>
        <dbReference type="ChEBI" id="CHEBI:37565"/>
    </ligand>
</feature>
<dbReference type="HAMAP" id="MF_00316">
    <property type="entry name" value="MobA"/>
    <property type="match status" value="1"/>
</dbReference>
<comment type="function">
    <text evidence="8">Transfers a GMP moiety from GTP to Mo-molybdopterin (Mo-MPT) cofactor (Moco or molybdenum cofactor) to form Mo-molybdopterin guanine dinucleotide (Mo-MGD) cofactor.</text>
</comment>
<dbReference type="EMBL" id="BAABCW010000008">
    <property type="protein sequence ID" value="GAA3509652.1"/>
    <property type="molecule type" value="Genomic_DNA"/>
</dbReference>